<accession>A0ABX2ZWF5</accession>
<protein>
    <recommendedName>
        <fullName evidence="1">UPF0303 protein BED47_02220</fullName>
    </recommendedName>
</protein>
<gene>
    <name evidence="2" type="ORF">BED47_02220</name>
</gene>
<sequence length="160" mass="18200">MEEITIQQKLEVVKKQEENLIFKSFSNKNALEIGLLLIEAAKEFDKPVAINILKNGQSVFHYAMDHTSPDQDLWIKRKANIVLRHHCSSYYMRLYNEMKNRSYNEFYSASPSEFAAHGGAFPIKIEGSGVIGVITVSGLAQEDDHNLIVEALAKFLNKRI</sequence>
<comment type="caution">
    <text evidence="2">The sequence shown here is derived from an EMBL/GenBank/DDBJ whole genome shotgun (WGS) entry which is preliminary data.</text>
</comment>
<dbReference type="HAMAP" id="MF_00761">
    <property type="entry name" value="UPF0303"/>
    <property type="match status" value="1"/>
</dbReference>
<dbReference type="NCBIfam" id="NF002696">
    <property type="entry name" value="PRK02487.1-5"/>
    <property type="match status" value="1"/>
</dbReference>
<proteinExistence type="inferred from homology"/>
<dbReference type="Proteomes" id="UP000094580">
    <property type="component" value="Unassembled WGS sequence"/>
</dbReference>
<dbReference type="PANTHER" id="PTHR28255:SF1">
    <property type="entry name" value="UPF0303 PROTEIN YBR137W"/>
    <property type="match status" value="1"/>
</dbReference>
<keyword evidence="3" id="KW-1185">Reference proteome</keyword>
<dbReference type="PANTHER" id="PTHR28255">
    <property type="match status" value="1"/>
</dbReference>
<dbReference type="PIRSF" id="PIRSF008757">
    <property type="entry name" value="UCP008757"/>
    <property type="match status" value="1"/>
</dbReference>
<dbReference type="Gene3D" id="3.30.450.150">
    <property type="entry name" value="Haem-degrading domain"/>
    <property type="match status" value="1"/>
</dbReference>
<evidence type="ECO:0000313" key="3">
    <source>
        <dbReference type="Proteomes" id="UP000094580"/>
    </source>
</evidence>
<dbReference type="SUPFAM" id="SSF143744">
    <property type="entry name" value="GlcG-like"/>
    <property type="match status" value="1"/>
</dbReference>
<comment type="similarity">
    <text evidence="1">Belongs to the UPF0303 family.</text>
</comment>
<evidence type="ECO:0000256" key="1">
    <source>
        <dbReference type="HAMAP-Rule" id="MF_00761"/>
    </source>
</evidence>
<dbReference type="InterPro" id="IPR010371">
    <property type="entry name" value="YBR137W-like"/>
</dbReference>
<dbReference type="InterPro" id="IPR038084">
    <property type="entry name" value="PduO/GlcC-like_sf"/>
</dbReference>
<reference evidence="2 3" key="1">
    <citation type="submission" date="2016-07" db="EMBL/GenBank/DDBJ databases">
        <authorList>
            <person name="Townsley L."/>
            <person name="Shank E.A."/>
        </authorList>
    </citation>
    <scope>NUCLEOTIDE SEQUENCE [LARGE SCALE GENOMIC DNA]</scope>
    <source>
        <strain evidence="2 3">CH01</strain>
    </source>
</reference>
<dbReference type="EMBL" id="MDKC01000001">
    <property type="protein sequence ID" value="ODG94007.1"/>
    <property type="molecule type" value="Genomic_DNA"/>
</dbReference>
<dbReference type="Pfam" id="PF03928">
    <property type="entry name" value="HbpS-like"/>
    <property type="match status" value="1"/>
</dbReference>
<organism evidence="2 3">
    <name type="scientific">Gottfriedia luciferensis</name>
    <dbReference type="NCBI Taxonomy" id="178774"/>
    <lineage>
        <taxon>Bacteria</taxon>
        <taxon>Bacillati</taxon>
        <taxon>Bacillota</taxon>
        <taxon>Bacilli</taxon>
        <taxon>Bacillales</taxon>
        <taxon>Bacillaceae</taxon>
        <taxon>Gottfriedia</taxon>
    </lineage>
</organism>
<name>A0ABX2ZWF5_9BACI</name>
<evidence type="ECO:0000313" key="2">
    <source>
        <dbReference type="EMBL" id="ODG94007.1"/>
    </source>
</evidence>
<dbReference type="InterPro" id="IPR005624">
    <property type="entry name" value="PduO/GlcC-like"/>
</dbReference>
<dbReference type="RefSeq" id="WP_069032184.1">
    <property type="nucleotide sequence ID" value="NZ_MDKC01000001.1"/>
</dbReference>